<feature type="compositionally biased region" description="Basic and acidic residues" evidence="1">
    <location>
        <begin position="380"/>
        <end position="403"/>
    </location>
</feature>
<accession>A0AAW0D9K0</accession>
<reference evidence="2 3" key="1">
    <citation type="submission" date="2024-01" db="EMBL/GenBank/DDBJ databases">
        <title>A draft genome for a cacao thread blight-causing isolate of Paramarasmius palmivorus.</title>
        <authorList>
            <person name="Baruah I.K."/>
            <person name="Bukari Y."/>
            <person name="Amoako-Attah I."/>
            <person name="Meinhardt L.W."/>
            <person name="Bailey B.A."/>
            <person name="Cohen S.P."/>
        </authorList>
    </citation>
    <scope>NUCLEOTIDE SEQUENCE [LARGE SCALE GENOMIC DNA]</scope>
    <source>
        <strain evidence="2 3">GH-12</strain>
    </source>
</reference>
<evidence type="ECO:0000256" key="1">
    <source>
        <dbReference type="SAM" id="MobiDB-lite"/>
    </source>
</evidence>
<name>A0AAW0D9K0_9AGAR</name>
<organism evidence="2 3">
    <name type="scientific">Paramarasmius palmivorus</name>
    <dbReference type="NCBI Taxonomy" id="297713"/>
    <lineage>
        <taxon>Eukaryota</taxon>
        <taxon>Fungi</taxon>
        <taxon>Dikarya</taxon>
        <taxon>Basidiomycota</taxon>
        <taxon>Agaricomycotina</taxon>
        <taxon>Agaricomycetes</taxon>
        <taxon>Agaricomycetidae</taxon>
        <taxon>Agaricales</taxon>
        <taxon>Marasmiineae</taxon>
        <taxon>Marasmiaceae</taxon>
        <taxon>Paramarasmius</taxon>
    </lineage>
</organism>
<feature type="compositionally biased region" description="Basic and acidic residues" evidence="1">
    <location>
        <begin position="63"/>
        <end position="114"/>
    </location>
</feature>
<feature type="region of interest" description="Disordered" evidence="1">
    <location>
        <begin position="41"/>
        <end position="275"/>
    </location>
</feature>
<evidence type="ECO:0000313" key="2">
    <source>
        <dbReference type="EMBL" id="KAK7047667.1"/>
    </source>
</evidence>
<feature type="compositionally biased region" description="Low complexity" evidence="1">
    <location>
        <begin position="613"/>
        <end position="623"/>
    </location>
</feature>
<feature type="compositionally biased region" description="Polar residues" evidence="1">
    <location>
        <begin position="330"/>
        <end position="346"/>
    </location>
</feature>
<proteinExistence type="predicted"/>
<comment type="caution">
    <text evidence="2">The sequence shown here is derived from an EMBL/GenBank/DDBJ whole genome shotgun (WGS) entry which is preliminary data.</text>
</comment>
<sequence length="1422" mass="159166">MSASEPPTTTGKYQYRNAQEYDQAHSQAFTAWNAARKNANEIRATDRRLKEQLKKVNGKKKRTLEEEQAKKDLQHRKSELSEALKAADSEEKTRRKELQEVELNKPLPAEETRVPETTVVPRQPATRSQSNDYVDLDGSDSALTELSDNDEPIMPNKRKANKRLDNGVPKKAKGKDEEPTRPGTRRSTRVQQQKREVLTGANATLAPAKPTGKVPKSTHPASRKTSQQASAQESAGETSLAPNQALTPTEEPAQPKLNSEHVVDASKPPETPRTEDAAVLMKIVVGNNMIQVEGENIHDGDEASRGQGSGTTTSGNQEASKIPIQEAEDITNTQTQRTSLEQPNTHASEEMTSSLQTSLVSSQGKEHPATTRTQSAQLHTIHEGESAEEEHAVEKDTEGKTRPPELPNDSGDIISHERHADVDPMEEHVPELPIPGVQTALPDQQDTERPVESRCSQGQASFSEQYGSYAMSDLGGCERYGGDAGGTINSGLLPFGASSSAEFSNRHVSGTQIPSSGSVWWNGPMTDPTNTNTGPSQPSMEAMMSVDGGFNEHPRPQIPGTLGAHGSSHMAAGGTSYCGGYNQNGEQVAPKQPEDTLPDLNLWENHQGGSSGGSSSQAAAGSTSSEFILEPKLDSLAIFTRWCKREGMKDEEGKGKGKKNTKPKGGRNIALEEAFMDAHGDDDDDDDIATSGRVNSSDEEDQKYTRRENESLQAWNTRMGNALHRLIHTKFIPNANSPDDQHIPYALRTWARANAGNLVECGNICPELTLVLLTTREKMVRCITHHFNDKNSGKADDAERTPLWVQKLLQLVYGKESANIQVNELLNFDEMLERITDDKKRKKILMLREQEEEVHLKVHGVTGEPTKKVSRSHLVAGYLHCGCSAVHAIKGFYLWKTQQIYSPVLDIWEGWKQTKPPTRTREFLIRAFEQESHLDILEMFDYEMKNVLGHWQYVKVTEEDRLNRQAARIMQKLANFRIISTQNVDAEAEDGRTLVTATRKNTTGTLTLIQLFFLYPASTPVNNRGRILFKRLQTTASEMDQTPASAAAPLDANSAPTPVKNYIRLSLMVQLPADVWGKILTGVLREEGSRRNTRILLIRKGWNVLLYSTFYREIMFTRSKSLRSLNRTLILYPYLARYVRTVWICFGFQLSPWPTVCDGAFPPDYLKERDAWPPSRKTAMSEKDLLPLKTLLTRLAPFITRLSVSTYEPIPNLKETLLDQDYDRLHELILPVELFYPTSDEEADALNAIFPALRKLRLVYDVWCSMDAVTITHQDFTWLTSVTHLYLSYGSTATQTQIDESILSLAVPPAIQVVVLEVLDADGIPFELEGIVRCSVHPSVIFLIQEQYSELSTDLKAMFPVGDWRRDHVTDLLVWVEKPDVCYQSVWEIAEKKVEERWKNFRKSLSVDRQMFVEFYGFSITW</sequence>
<feature type="compositionally biased region" description="Low complexity" evidence="1">
    <location>
        <begin position="352"/>
        <end position="363"/>
    </location>
</feature>
<feature type="region of interest" description="Disordered" evidence="1">
    <location>
        <begin position="297"/>
        <end position="414"/>
    </location>
</feature>
<dbReference type="Proteomes" id="UP001383192">
    <property type="component" value="Unassembled WGS sequence"/>
</dbReference>
<evidence type="ECO:0000313" key="3">
    <source>
        <dbReference type="Proteomes" id="UP001383192"/>
    </source>
</evidence>
<feature type="compositionally biased region" description="Basic and acidic residues" evidence="1">
    <location>
        <begin position="41"/>
        <end position="54"/>
    </location>
</feature>
<feature type="compositionally biased region" description="Basic residues" evidence="1">
    <location>
        <begin position="656"/>
        <end position="665"/>
    </location>
</feature>
<feature type="region of interest" description="Disordered" evidence="1">
    <location>
        <begin position="648"/>
        <end position="707"/>
    </location>
</feature>
<feature type="compositionally biased region" description="Polar residues" evidence="1">
    <location>
        <begin position="219"/>
        <end position="247"/>
    </location>
</feature>
<protein>
    <submittedName>
        <fullName evidence="2">Uncharacterized protein</fullName>
    </submittedName>
</protein>
<feature type="region of interest" description="Disordered" evidence="1">
    <location>
        <begin position="577"/>
        <end position="623"/>
    </location>
</feature>
<gene>
    <name evidence="2" type="ORF">VNI00_006435</name>
</gene>
<dbReference type="EMBL" id="JAYKXP010000019">
    <property type="protein sequence ID" value="KAK7047667.1"/>
    <property type="molecule type" value="Genomic_DNA"/>
</dbReference>
<keyword evidence="3" id="KW-1185">Reference proteome</keyword>